<dbReference type="PROSITE" id="PS00409">
    <property type="entry name" value="PROKAR_NTER_METHYL"/>
    <property type="match status" value="1"/>
</dbReference>
<reference evidence="4 5" key="1">
    <citation type="submission" date="2019-02" db="EMBL/GenBank/DDBJ databases">
        <title>WGS of Pseudoxanthomonas species novum from clinical isolates.</title>
        <authorList>
            <person name="Bernier A.-M."/>
            <person name="Bernard K."/>
            <person name="Vachon A."/>
        </authorList>
    </citation>
    <scope>NUCLEOTIDE SEQUENCE [LARGE SCALE GENOMIC DNA]</scope>
    <source>
        <strain evidence="3 5">NML140781</strain>
        <strain evidence="2 4">NML171202</strain>
    </source>
</reference>
<dbReference type="AlphaFoldDB" id="A0A4Q8LE84"/>
<keyword evidence="1" id="KW-1133">Transmembrane helix</keyword>
<evidence type="ECO:0000313" key="5">
    <source>
        <dbReference type="Proteomes" id="UP000292087"/>
    </source>
</evidence>
<keyword evidence="1" id="KW-0812">Transmembrane</keyword>
<dbReference type="GO" id="GO:0043683">
    <property type="term" value="P:type IV pilus assembly"/>
    <property type="evidence" value="ECO:0007669"/>
    <property type="project" value="InterPro"/>
</dbReference>
<feature type="transmembrane region" description="Helical" evidence="1">
    <location>
        <begin position="20"/>
        <end position="39"/>
    </location>
</feature>
<dbReference type="NCBIfam" id="TIGR02532">
    <property type="entry name" value="IV_pilin_GFxxxE"/>
    <property type="match status" value="1"/>
</dbReference>
<comment type="caution">
    <text evidence="2">The sequence shown here is derived from an EMBL/GenBank/DDBJ whole genome shotgun (WGS) entry which is preliminary data.</text>
</comment>
<evidence type="ECO:0000313" key="2">
    <source>
        <dbReference type="EMBL" id="TAA27313.1"/>
    </source>
</evidence>
<dbReference type="InterPro" id="IPR032092">
    <property type="entry name" value="PilW"/>
</dbReference>
<evidence type="ECO:0000313" key="4">
    <source>
        <dbReference type="Proteomes" id="UP000291286"/>
    </source>
</evidence>
<dbReference type="Pfam" id="PF16074">
    <property type="entry name" value="PilW"/>
    <property type="match status" value="1"/>
</dbReference>
<protein>
    <submittedName>
        <fullName evidence="2">Prepilin-type N-terminal cleavage/methylation domain-containing protein</fullName>
    </submittedName>
</protein>
<sequence length="435" mass="45290">MKSTHAPGGSGQRGLSLIELMIAVTIGLILIAGVIQIFSASRAAYQLSQGIARSQENARFSMDFLQRDIRMAGHAGCVNDQSLLSTDSTGKITGGNIRLLFANAAQREAGDLSSLPTPLRFDVSIQGYEANGTAPGDTRTIATTPAIGSAGDWSPALPAELITNLDPKPIAGSDIIVLRYMSPIQATLSSMVVSTTGASTIGYPTEAATTSSKVATGTGNTGLYAIGNCGATSVFQGSAVSNTGMSVAISGLNKSALGYTVSSANANVAETYSYAPNQTWLYRAETMAYYVALNPSNPQVPALYRVRWTQSASGVPGQISEEMVEGVESMQLLYGEDSASATATTATGFINKIATAATIGDPLPNSSAGAASALRWRRVGSVQLGLLIRGTGDRATAEQNPSLRVLDVGITAPTDGNYRYTYETSIALRNRLFGN</sequence>
<dbReference type="Proteomes" id="UP000291286">
    <property type="component" value="Unassembled WGS sequence"/>
</dbReference>
<name>A0A4Q8LE84_9GAMM</name>
<gene>
    <name evidence="3" type="ORF">EA656_09435</name>
    <name evidence="2" type="ORF">EA661_14315</name>
</gene>
<keyword evidence="1" id="KW-0472">Membrane</keyword>
<proteinExistence type="predicted"/>
<dbReference type="EMBL" id="SHMB01000006">
    <property type="protein sequence ID" value="TAA27313.1"/>
    <property type="molecule type" value="Genomic_DNA"/>
</dbReference>
<accession>A0A4Q8LV85</accession>
<dbReference type="EMBL" id="SHMF01000002">
    <property type="protein sequence ID" value="TAA35880.1"/>
    <property type="molecule type" value="Genomic_DNA"/>
</dbReference>
<accession>A0A4Q8LE84</accession>
<dbReference type="Pfam" id="PF07963">
    <property type="entry name" value="N_methyl"/>
    <property type="match status" value="1"/>
</dbReference>
<evidence type="ECO:0000256" key="1">
    <source>
        <dbReference type="SAM" id="Phobius"/>
    </source>
</evidence>
<dbReference type="RefSeq" id="WP_130519912.1">
    <property type="nucleotide sequence ID" value="NZ_SHLZ01000004.1"/>
</dbReference>
<evidence type="ECO:0000313" key="3">
    <source>
        <dbReference type="EMBL" id="TAA35880.1"/>
    </source>
</evidence>
<dbReference type="InterPro" id="IPR012902">
    <property type="entry name" value="N_methyl_site"/>
</dbReference>
<dbReference type="Proteomes" id="UP000292087">
    <property type="component" value="Unassembled WGS sequence"/>
</dbReference>
<organism evidence="2 4">
    <name type="scientific">Pseudoxanthomonas winnipegensis</name>
    <dbReference type="NCBI Taxonomy" id="2480810"/>
    <lineage>
        <taxon>Bacteria</taxon>
        <taxon>Pseudomonadati</taxon>
        <taxon>Pseudomonadota</taxon>
        <taxon>Gammaproteobacteria</taxon>
        <taxon>Lysobacterales</taxon>
        <taxon>Lysobacteraceae</taxon>
        <taxon>Pseudoxanthomonas</taxon>
    </lineage>
</organism>